<feature type="region of interest" description="Disordered" evidence="1">
    <location>
        <begin position="377"/>
        <end position="400"/>
    </location>
</feature>
<dbReference type="Proteomes" id="UP000224634">
    <property type="component" value="Unassembled WGS sequence"/>
</dbReference>
<evidence type="ECO:0000313" key="3">
    <source>
        <dbReference type="Proteomes" id="UP000224634"/>
    </source>
</evidence>
<dbReference type="OrthoDB" id="5394704at2759"/>
<dbReference type="EMBL" id="PDNA01000053">
    <property type="protein sequence ID" value="PGH18963.1"/>
    <property type="molecule type" value="Genomic_DNA"/>
</dbReference>
<feature type="region of interest" description="Disordered" evidence="1">
    <location>
        <begin position="422"/>
        <end position="472"/>
    </location>
</feature>
<evidence type="ECO:0000256" key="1">
    <source>
        <dbReference type="SAM" id="MobiDB-lite"/>
    </source>
</evidence>
<accession>A0A2B7YD55</accession>
<gene>
    <name evidence="2" type="ORF">AJ80_04290</name>
</gene>
<comment type="caution">
    <text evidence="2">The sequence shown here is derived from an EMBL/GenBank/DDBJ whole genome shotgun (WGS) entry which is preliminary data.</text>
</comment>
<reference evidence="2 3" key="1">
    <citation type="submission" date="2017-10" db="EMBL/GenBank/DDBJ databases">
        <title>Comparative genomics in systemic dimorphic fungi from Ajellomycetaceae.</title>
        <authorList>
            <person name="Munoz J.F."/>
            <person name="Mcewen J.G."/>
            <person name="Clay O.K."/>
            <person name="Cuomo C.A."/>
        </authorList>
    </citation>
    <scope>NUCLEOTIDE SEQUENCE [LARGE SCALE GENOMIC DNA]</scope>
    <source>
        <strain evidence="2 3">UAMH7299</strain>
    </source>
</reference>
<name>A0A2B7YD55_POLH7</name>
<dbReference type="AlphaFoldDB" id="A0A2B7YD55"/>
<proteinExistence type="predicted"/>
<protein>
    <submittedName>
        <fullName evidence="2">Uncharacterized protein</fullName>
    </submittedName>
</protein>
<keyword evidence="3" id="KW-1185">Reference proteome</keyword>
<sequence length="472" mass="53350">MKTSKQYIIDITHSKPILRDTLQAFASGKSSDLDDLVSKSGYSITGKDLKAAQNAAESGSHFNIAVASGLYRFNEPQDLKDHQLMVNPANGRIYIDDKAQRNHTTSSGDVTWTDDGYTYTITFSFDYDDEDGTAKPITFSGTREKFKGGDQDTVTGEQIVKGTDLVTRLLNHPVTLSTAFICTFSGVTLGGVFGWIVRHCGGEEDETATIRVREVLELATHAMQTASRRYEPEPIHYNQPSMRADLEREIQRSVNHDVQNGADKQVDVVHAHASNAAIQYLEGRVRGTIKAEYQQQFQSLSELLHKDEYESLLSDAEEMAVERSLADRMKALQPQADYLRSVASNEYHIIQERKARERAQVYQDAMSAKNQELQEINTEKENKERARKELADQKEAETDAAHKAQLEAVIRNLDVEIAQLERKAKEKQHEAAEEERKRDREVSDADREKKDADDAKRESDNHADRVYHEGKK</sequence>
<organism evidence="2 3">
    <name type="scientific">Polytolypa hystricis (strain UAMH7299)</name>
    <dbReference type="NCBI Taxonomy" id="1447883"/>
    <lineage>
        <taxon>Eukaryota</taxon>
        <taxon>Fungi</taxon>
        <taxon>Dikarya</taxon>
        <taxon>Ascomycota</taxon>
        <taxon>Pezizomycotina</taxon>
        <taxon>Eurotiomycetes</taxon>
        <taxon>Eurotiomycetidae</taxon>
        <taxon>Onygenales</taxon>
        <taxon>Onygenales incertae sedis</taxon>
        <taxon>Polytolypa</taxon>
    </lineage>
</organism>
<evidence type="ECO:0000313" key="2">
    <source>
        <dbReference type="EMBL" id="PGH18963.1"/>
    </source>
</evidence>